<dbReference type="RefSeq" id="WP_133874108.1">
    <property type="nucleotide sequence ID" value="NZ_BOMD01000089.1"/>
</dbReference>
<dbReference type="InterPro" id="IPR029032">
    <property type="entry name" value="AhpD-like"/>
</dbReference>
<dbReference type="PANTHER" id="PTHR35446">
    <property type="entry name" value="SI:CH211-175M2.5"/>
    <property type="match status" value="1"/>
</dbReference>
<sequence length="167" mass="18058">MFVQHTIESAPAASRPLMESTVRHLGHLPDAVSRLAESPEMLRGFLQASALFEGSTLDPLAREVVVMVIAARHRCRVCLAMHTGRLRELKADAALITALRTGAPPTDPRLAALRDFTLRVLATSGEVPDHEMAEFVAAGFTRRNALEVVLGIGTYTMSTLANRMVGA</sequence>
<evidence type="ECO:0000313" key="2">
    <source>
        <dbReference type="EMBL" id="TDO39846.1"/>
    </source>
</evidence>
<dbReference type="Proteomes" id="UP000294901">
    <property type="component" value="Unassembled WGS sequence"/>
</dbReference>
<dbReference type="EMBL" id="SNWR01000001">
    <property type="protein sequence ID" value="TDO39846.1"/>
    <property type="molecule type" value="Genomic_DNA"/>
</dbReference>
<dbReference type="OrthoDB" id="122912at2"/>
<dbReference type="Pfam" id="PF02627">
    <property type="entry name" value="CMD"/>
    <property type="match status" value="1"/>
</dbReference>
<feature type="domain" description="Carboxymuconolactone decarboxylase-like" evidence="1">
    <location>
        <begin position="40"/>
        <end position="103"/>
    </location>
</feature>
<evidence type="ECO:0000313" key="3">
    <source>
        <dbReference type="Proteomes" id="UP000294901"/>
    </source>
</evidence>
<dbReference type="Gene3D" id="1.20.1290.10">
    <property type="entry name" value="AhpD-like"/>
    <property type="match status" value="1"/>
</dbReference>
<reference evidence="2 3" key="1">
    <citation type="submission" date="2019-03" db="EMBL/GenBank/DDBJ databases">
        <title>Sequencing the genomes of 1000 actinobacteria strains.</title>
        <authorList>
            <person name="Klenk H.-P."/>
        </authorList>
    </citation>
    <scope>NUCLEOTIDE SEQUENCE [LARGE SCALE GENOMIC DNA]</scope>
    <source>
        <strain evidence="2 3">DSM 43805</strain>
    </source>
</reference>
<keyword evidence="2" id="KW-0560">Oxidoreductase</keyword>
<gene>
    <name evidence="2" type="ORF">C8E87_3551</name>
</gene>
<protein>
    <submittedName>
        <fullName evidence="2">AhpD family alkylhydroperoxidase</fullName>
    </submittedName>
</protein>
<dbReference type="SUPFAM" id="SSF69118">
    <property type="entry name" value="AhpD-like"/>
    <property type="match status" value="1"/>
</dbReference>
<dbReference type="InterPro" id="IPR003779">
    <property type="entry name" value="CMD-like"/>
</dbReference>
<name>A0A4R6JX97_9ACTN</name>
<keyword evidence="2" id="KW-0575">Peroxidase</keyword>
<dbReference type="GO" id="GO:0051920">
    <property type="term" value="F:peroxiredoxin activity"/>
    <property type="evidence" value="ECO:0007669"/>
    <property type="project" value="InterPro"/>
</dbReference>
<comment type="caution">
    <text evidence="2">The sequence shown here is derived from an EMBL/GenBank/DDBJ whole genome shotgun (WGS) entry which is preliminary data.</text>
</comment>
<proteinExistence type="predicted"/>
<keyword evidence="3" id="KW-1185">Reference proteome</keyword>
<dbReference type="AlphaFoldDB" id="A0A4R6JX97"/>
<accession>A0A4R6JX97</accession>
<evidence type="ECO:0000259" key="1">
    <source>
        <dbReference type="Pfam" id="PF02627"/>
    </source>
</evidence>
<dbReference type="PANTHER" id="PTHR35446:SF3">
    <property type="entry name" value="CMD DOMAIN-CONTAINING PROTEIN"/>
    <property type="match status" value="1"/>
</dbReference>
<organism evidence="2 3">
    <name type="scientific">Paractinoplanes brasiliensis</name>
    <dbReference type="NCBI Taxonomy" id="52695"/>
    <lineage>
        <taxon>Bacteria</taxon>
        <taxon>Bacillati</taxon>
        <taxon>Actinomycetota</taxon>
        <taxon>Actinomycetes</taxon>
        <taxon>Micromonosporales</taxon>
        <taxon>Micromonosporaceae</taxon>
        <taxon>Paractinoplanes</taxon>
    </lineage>
</organism>